<keyword evidence="3" id="KW-0812">Transmembrane</keyword>
<evidence type="ECO:0000259" key="4">
    <source>
        <dbReference type="Pfam" id="PF01478"/>
    </source>
</evidence>
<dbReference type="EMBL" id="JAZHFV010000016">
    <property type="protein sequence ID" value="MEX4010570.1"/>
    <property type="molecule type" value="Genomic_DNA"/>
</dbReference>
<dbReference type="InterPro" id="IPR000045">
    <property type="entry name" value="Prepilin_IV_endopep_pep"/>
</dbReference>
<feature type="transmembrane region" description="Helical" evidence="3">
    <location>
        <begin position="136"/>
        <end position="152"/>
    </location>
</feature>
<comment type="caution">
    <text evidence="5">The sequence shown here is derived from an EMBL/GenBank/DDBJ whole genome shotgun (WGS) entry which is preliminary data.</text>
</comment>
<keyword evidence="6" id="KW-1185">Reference proteome</keyword>
<evidence type="ECO:0000256" key="2">
    <source>
        <dbReference type="RuleBase" id="RU003793"/>
    </source>
</evidence>
<dbReference type="EC" id="3.4.23.-" evidence="5"/>
<reference evidence="5 6" key="1">
    <citation type="submission" date="2024-01" db="EMBL/GenBank/DDBJ databases">
        <title>New evidence supports the origin of RcGTA from prophage.</title>
        <authorList>
            <person name="Xu Y."/>
            <person name="Liu B."/>
            <person name="Chen F."/>
        </authorList>
    </citation>
    <scope>NUCLEOTIDE SEQUENCE [LARGE SCALE GENOMIC DNA]</scope>
    <source>
        <strain evidence="5 6">CBW1107-2</strain>
    </source>
</reference>
<dbReference type="Pfam" id="PF01478">
    <property type="entry name" value="Peptidase_A24"/>
    <property type="match status" value="1"/>
</dbReference>
<dbReference type="PRINTS" id="PR00864">
    <property type="entry name" value="PREPILNPTASE"/>
</dbReference>
<dbReference type="PROSITE" id="PS51257">
    <property type="entry name" value="PROKAR_LIPOPROTEIN"/>
    <property type="match status" value="1"/>
</dbReference>
<sequence length="183" mass="19309">MTLPRVTWQAIAIMACLLAAATLPPMLDKPSLQQAAWLLLCVLAAAIAVEDLARMLIPDGYTAAIAVVGAALAFTTHGWAGLGVAAIEAAILAAGLMLMSLFYERLRGRSGLGFGDVKLLSACALLIGVWGVGMQILFASVAALVFTALRAARRRRPLKAVTRIPFATFLAPALVLVWAWAVR</sequence>
<gene>
    <name evidence="5" type="ORF">V1479_25000</name>
</gene>
<evidence type="ECO:0000256" key="1">
    <source>
        <dbReference type="ARBA" id="ARBA00005801"/>
    </source>
</evidence>
<protein>
    <submittedName>
        <fullName evidence="5">A24 family peptidase</fullName>
        <ecNumber evidence="5">3.4.23.-</ecNumber>
    </submittedName>
</protein>
<dbReference type="InterPro" id="IPR014032">
    <property type="entry name" value="Peptidase_A24A_bac"/>
</dbReference>
<feature type="transmembrane region" description="Helical" evidence="3">
    <location>
        <begin position="31"/>
        <end position="49"/>
    </location>
</feature>
<comment type="similarity">
    <text evidence="1 2">Belongs to the peptidase A24 family.</text>
</comment>
<proteinExistence type="inferred from homology"/>
<dbReference type="PANTHER" id="PTHR30487:SF0">
    <property type="entry name" value="PREPILIN LEADER PEPTIDASE_N-METHYLTRANSFERASE-RELATED"/>
    <property type="match status" value="1"/>
</dbReference>
<dbReference type="GO" id="GO:0016787">
    <property type="term" value="F:hydrolase activity"/>
    <property type="evidence" value="ECO:0007669"/>
    <property type="project" value="UniProtKB-KW"/>
</dbReference>
<evidence type="ECO:0000256" key="3">
    <source>
        <dbReference type="SAM" id="Phobius"/>
    </source>
</evidence>
<name>A0ABV3X0W2_9HYPH</name>
<dbReference type="PANTHER" id="PTHR30487">
    <property type="entry name" value="TYPE 4 PREPILIN-LIKE PROTEINS LEADER PEPTIDE-PROCESSING ENZYME"/>
    <property type="match status" value="1"/>
</dbReference>
<keyword evidence="5" id="KW-0378">Hydrolase</keyword>
<feature type="transmembrane region" description="Helical" evidence="3">
    <location>
        <begin position="85"/>
        <end position="103"/>
    </location>
</feature>
<keyword evidence="3" id="KW-1133">Transmembrane helix</keyword>
<feature type="transmembrane region" description="Helical" evidence="3">
    <location>
        <begin position="164"/>
        <end position="181"/>
    </location>
</feature>
<evidence type="ECO:0000313" key="6">
    <source>
        <dbReference type="Proteomes" id="UP001559025"/>
    </source>
</evidence>
<dbReference type="RefSeq" id="WP_368805231.1">
    <property type="nucleotide sequence ID" value="NZ_JAZHFV010000016.1"/>
</dbReference>
<accession>A0ABV3X0W2</accession>
<evidence type="ECO:0000313" key="5">
    <source>
        <dbReference type="EMBL" id="MEX4010570.1"/>
    </source>
</evidence>
<feature type="domain" description="Prepilin type IV endopeptidase peptidase" evidence="4">
    <location>
        <begin position="38"/>
        <end position="147"/>
    </location>
</feature>
<organism evidence="5 6">
    <name type="scientific">Neoaquamicrobium sediminum</name>
    <dbReference type="NCBI Taxonomy" id="1849104"/>
    <lineage>
        <taxon>Bacteria</taxon>
        <taxon>Pseudomonadati</taxon>
        <taxon>Pseudomonadota</taxon>
        <taxon>Alphaproteobacteria</taxon>
        <taxon>Hyphomicrobiales</taxon>
        <taxon>Phyllobacteriaceae</taxon>
        <taxon>Neoaquamicrobium</taxon>
    </lineage>
</organism>
<dbReference type="Gene3D" id="1.20.120.1220">
    <property type="match status" value="1"/>
</dbReference>
<dbReference type="Proteomes" id="UP001559025">
    <property type="component" value="Unassembled WGS sequence"/>
</dbReference>
<keyword evidence="3" id="KW-0472">Membrane</keyword>
<dbReference type="InterPro" id="IPR050882">
    <property type="entry name" value="Prepilin_peptidase/N-MTase"/>
</dbReference>